<evidence type="ECO:0000256" key="2">
    <source>
        <dbReference type="SAM" id="SignalP"/>
    </source>
</evidence>
<dbReference type="GO" id="GO:0005615">
    <property type="term" value="C:extracellular space"/>
    <property type="evidence" value="ECO:0007669"/>
    <property type="project" value="TreeGrafter"/>
</dbReference>
<dbReference type="AlphaFoldDB" id="A0AAD9JRQ4"/>
<protein>
    <submittedName>
        <fullName evidence="3">Uncharacterized protein</fullName>
    </submittedName>
</protein>
<accession>A0AAD9JRQ4</accession>
<feature type="coiled-coil region" evidence="1">
    <location>
        <begin position="296"/>
        <end position="323"/>
    </location>
</feature>
<evidence type="ECO:0000313" key="3">
    <source>
        <dbReference type="EMBL" id="KAK2156960.1"/>
    </source>
</evidence>
<evidence type="ECO:0000313" key="4">
    <source>
        <dbReference type="Proteomes" id="UP001209878"/>
    </source>
</evidence>
<dbReference type="Proteomes" id="UP001209878">
    <property type="component" value="Unassembled WGS sequence"/>
</dbReference>
<dbReference type="InterPro" id="IPR051077">
    <property type="entry name" value="Ca-dependent_lectin"/>
</dbReference>
<comment type="caution">
    <text evidence="3">The sequence shown here is derived from an EMBL/GenBank/DDBJ whole genome shotgun (WGS) entry which is preliminary data.</text>
</comment>
<dbReference type="PANTHER" id="PTHR24024">
    <property type="entry name" value="PULMONARY SURFACTANT-ASSOCIATED PROTEIN A"/>
    <property type="match status" value="1"/>
</dbReference>
<keyword evidence="2" id="KW-0732">Signal</keyword>
<reference evidence="3" key="1">
    <citation type="journal article" date="2023" name="Mol. Biol. Evol.">
        <title>Third-Generation Sequencing Reveals the Adaptive Role of the Epigenome in Three Deep-Sea Polychaetes.</title>
        <authorList>
            <person name="Perez M."/>
            <person name="Aroh O."/>
            <person name="Sun Y."/>
            <person name="Lan Y."/>
            <person name="Juniper S.K."/>
            <person name="Young C.R."/>
            <person name="Angers B."/>
            <person name="Qian P.Y."/>
        </authorList>
    </citation>
    <scope>NUCLEOTIDE SEQUENCE</scope>
    <source>
        <strain evidence="3">R07B-5</strain>
    </source>
</reference>
<dbReference type="EMBL" id="JAODUO010001922">
    <property type="protein sequence ID" value="KAK2156960.1"/>
    <property type="molecule type" value="Genomic_DNA"/>
</dbReference>
<proteinExistence type="predicted"/>
<feature type="signal peptide" evidence="2">
    <location>
        <begin position="1"/>
        <end position="20"/>
    </location>
</feature>
<organism evidence="3 4">
    <name type="scientific">Ridgeia piscesae</name>
    <name type="common">Tubeworm</name>
    <dbReference type="NCBI Taxonomy" id="27915"/>
    <lineage>
        <taxon>Eukaryota</taxon>
        <taxon>Metazoa</taxon>
        <taxon>Spiralia</taxon>
        <taxon>Lophotrochozoa</taxon>
        <taxon>Annelida</taxon>
        <taxon>Polychaeta</taxon>
        <taxon>Sedentaria</taxon>
        <taxon>Canalipalpata</taxon>
        <taxon>Sabellida</taxon>
        <taxon>Siboglinidae</taxon>
        <taxon>Ridgeia</taxon>
    </lineage>
</organism>
<name>A0AAD9JRQ4_RIDPI</name>
<keyword evidence="4" id="KW-1185">Reference proteome</keyword>
<feature type="coiled-coil region" evidence="1">
    <location>
        <begin position="64"/>
        <end position="91"/>
    </location>
</feature>
<feature type="chain" id="PRO_5042145057" evidence="2">
    <location>
        <begin position="21"/>
        <end position="751"/>
    </location>
</feature>
<gene>
    <name evidence="3" type="ORF">NP493_1925g00030</name>
</gene>
<dbReference type="PANTHER" id="PTHR24024:SF18">
    <property type="entry name" value="SHORT-CHAIN COLLAGEN C4-LIKE"/>
    <property type="match status" value="1"/>
</dbReference>
<keyword evidence="1" id="KW-0175">Coiled coil</keyword>
<sequence>MAWSVTHMCLLLTFTYWSDGQSTSADPRCVYTFTVPTSDCAQTPGPSVDDQLLKGYVIALQEQFKQVVTDVRDLRERNDKLERNADHQSTSGGAVYIRWGRKTCPGNGTDLLYWGGGINYQCLPRDPQWGQHTEGLTSGAYIHGAEYEMPRANSPFLKTNFEGILHNNNVPCAVCHVTGRQAKLMIPARKQCPGGWTREYHGYLTTNADRYHPTTFECMDEAPEVIEGTGRSTDGTLFYTVEADCSGSLPYGQSTSADPRCVYTFNVPTSDCAQTPGPSVDDQLLKGYVIALQEQFKQVVTDVRDLRERNDKLERNADHQSTSGGTVYIRWGRKTCPGNGTDLLYWGGGTNYQCLPRDPQWGQHTEGPTSLASIHGAEYEMRRANSPFLKAKLMIPARKQCPGGWTREYHGYLTTNANVYRRTTFECMDEAPEVIEGTGRNSDGALFYTVEADCSGGTNYQCLPRDPQWGQHTEGPTSGASIHGAEYEMRRANSPFLKAKLMIPARKQCPGGWTREYHGYLTTNANVYRRTTFECMDEAPEVIEGTGRSTDGTLFYTVEADCNGQSTSADPRCVYTFNVPTSDCAQTPGPSVDDQLLKGYVIALQEQFKQEMPITNRRQGALCISDGDGRHVPGMARIYCTGTNFEGILHNNNVPCAVCHVTGRQAKLMIPARKQCPGGWTREYHGYLTTSADIYHPTTFECMDEAPEVIEGTGRSTDGTLFYTVEADCSGSLPCPNYVNGRALTCVVCTK</sequence>
<evidence type="ECO:0000256" key="1">
    <source>
        <dbReference type="SAM" id="Coils"/>
    </source>
</evidence>